<dbReference type="PANTHER" id="PTHR43690">
    <property type="entry name" value="NARDILYSIN"/>
    <property type="match status" value="1"/>
</dbReference>
<dbReference type="GO" id="GO:0005739">
    <property type="term" value="C:mitochondrion"/>
    <property type="evidence" value="ECO:0007669"/>
    <property type="project" value="TreeGrafter"/>
</dbReference>
<evidence type="ECO:0000259" key="3">
    <source>
        <dbReference type="Pfam" id="PF22456"/>
    </source>
</evidence>
<dbReference type="Proteomes" id="UP001177023">
    <property type="component" value="Unassembled WGS sequence"/>
</dbReference>
<dbReference type="Gene3D" id="3.30.830.10">
    <property type="entry name" value="Metalloenzyme, LuxS/M16 peptidase-like"/>
    <property type="match status" value="2"/>
</dbReference>
<dbReference type="GO" id="GO:0046872">
    <property type="term" value="F:metal ion binding"/>
    <property type="evidence" value="ECO:0007669"/>
    <property type="project" value="UniProtKB-KW"/>
</dbReference>
<dbReference type="InterPro" id="IPR011249">
    <property type="entry name" value="Metalloenz_LuxS/M16"/>
</dbReference>
<dbReference type="PANTHER" id="PTHR43690:SF18">
    <property type="entry name" value="INSULIN-DEGRADING ENZYME-RELATED"/>
    <property type="match status" value="1"/>
</dbReference>
<comment type="caution">
    <text evidence="4">The sequence shown here is derived from an EMBL/GenBank/DDBJ whole genome shotgun (WGS) entry which is preliminary data.</text>
</comment>
<evidence type="ECO:0000313" key="4">
    <source>
        <dbReference type="EMBL" id="CAJ0561255.1"/>
    </source>
</evidence>
<feature type="non-terminal residue" evidence="4">
    <location>
        <position position="324"/>
    </location>
</feature>
<name>A0AA36FPU9_9BILA</name>
<dbReference type="Pfam" id="PF22456">
    <property type="entry name" value="PqqF-like_C_4"/>
    <property type="match status" value="1"/>
</dbReference>
<protein>
    <recommendedName>
        <fullName evidence="3">Coenzyme PQQ synthesis protein F-like C-terminal lobe domain-containing protein</fullName>
    </recommendedName>
</protein>
<evidence type="ECO:0000313" key="5">
    <source>
        <dbReference type="Proteomes" id="UP001177023"/>
    </source>
</evidence>
<dbReference type="GO" id="GO:0051603">
    <property type="term" value="P:proteolysis involved in protein catabolic process"/>
    <property type="evidence" value="ECO:0007669"/>
    <property type="project" value="TreeGrafter"/>
</dbReference>
<feature type="domain" description="Coenzyme PQQ synthesis protein F-like C-terminal lobe" evidence="3">
    <location>
        <begin position="103"/>
        <end position="201"/>
    </location>
</feature>
<dbReference type="EMBL" id="CATQJA010000543">
    <property type="protein sequence ID" value="CAJ0561255.1"/>
    <property type="molecule type" value="Genomic_DNA"/>
</dbReference>
<keyword evidence="1" id="KW-0479">Metal-binding</keyword>
<dbReference type="GO" id="GO:0005829">
    <property type="term" value="C:cytosol"/>
    <property type="evidence" value="ECO:0007669"/>
    <property type="project" value="TreeGrafter"/>
</dbReference>
<dbReference type="InterPro" id="IPR054734">
    <property type="entry name" value="PqqF-like_C_4"/>
</dbReference>
<dbReference type="InterPro" id="IPR050626">
    <property type="entry name" value="Peptidase_M16"/>
</dbReference>
<reference evidence="4" key="1">
    <citation type="submission" date="2023-06" db="EMBL/GenBank/DDBJ databases">
        <authorList>
            <person name="Delattre M."/>
        </authorList>
    </citation>
    <scope>NUCLEOTIDE SEQUENCE</scope>
    <source>
        <strain evidence="4">AF72</strain>
    </source>
</reference>
<evidence type="ECO:0000256" key="1">
    <source>
        <dbReference type="ARBA" id="ARBA00022723"/>
    </source>
</evidence>
<dbReference type="GO" id="GO:0043171">
    <property type="term" value="P:peptide catabolic process"/>
    <property type="evidence" value="ECO:0007669"/>
    <property type="project" value="TreeGrafter"/>
</dbReference>
<dbReference type="AlphaFoldDB" id="A0AA36FPU9"/>
<feature type="chain" id="PRO_5041258859" description="Coenzyme PQQ synthesis protein F-like C-terminal lobe domain-containing protein" evidence="2">
    <location>
        <begin position="24"/>
        <end position="324"/>
    </location>
</feature>
<keyword evidence="5" id="KW-1185">Reference proteome</keyword>
<keyword evidence="2" id="KW-0732">Signal</keyword>
<accession>A0AA36FPU9</accession>
<gene>
    <name evidence="4" type="ORF">MSPICULIGERA_LOCUS1775</name>
</gene>
<proteinExistence type="predicted"/>
<feature type="non-terminal residue" evidence="4">
    <location>
        <position position="1"/>
    </location>
</feature>
<evidence type="ECO:0000256" key="2">
    <source>
        <dbReference type="SAM" id="SignalP"/>
    </source>
</evidence>
<dbReference type="SUPFAM" id="SSF63411">
    <property type="entry name" value="LuxS/MPP-like metallohydrolase"/>
    <property type="match status" value="1"/>
</dbReference>
<feature type="signal peptide" evidence="2">
    <location>
        <begin position="1"/>
        <end position="23"/>
    </location>
</feature>
<sequence>WKGQLSSMLAHFHSLLLTERAWSKQQVFACLQELTMGDMDEFIASALRRFHVEVFVHGNVVEEGKTCPEHCYRHYQDVHPASCVDFVLQVGVEESRENVVFELLIQMLHEHAFNELRTNQQLGYLCHTMPKRYNGVQSLEFSVQGPKEPDFVEERIEDYLEVARKMIVDMPDTEFKDHVDALANKRLEKPKNLKQRYNKLWSEIAHREFHFNRAEDEVALLREVTKEELIAFFDKKIRRDGAERRKFVVMVHSNADTKETFEAKRPEQPKREISCGDRLRAELPMWALPAPKLALPPPGASLFTETLGKTPAESAAAAAAQSKL</sequence>
<organism evidence="4 5">
    <name type="scientific">Mesorhabditis spiculigera</name>
    <dbReference type="NCBI Taxonomy" id="96644"/>
    <lineage>
        <taxon>Eukaryota</taxon>
        <taxon>Metazoa</taxon>
        <taxon>Ecdysozoa</taxon>
        <taxon>Nematoda</taxon>
        <taxon>Chromadorea</taxon>
        <taxon>Rhabditida</taxon>
        <taxon>Rhabditina</taxon>
        <taxon>Rhabditomorpha</taxon>
        <taxon>Rhabditoidea</taxon>
        <taxon>Rhabditidae</taxon>
        <taxon>Mesorhabditinae</taxon>
        <taxon>Mesorhabditis</taxon>
    </lineage>
</organism>
<dbReference type="GO" id="GO:0004222">
    <property type="term" value="F:metalloendopeptidase activity"/>
    <property type="evidence" value="ECO:0007669"/>
    <property type="project" value="TreeGrafter"/>
</dbReference>